<evidence type="ECO:0000313" key="1">
    <source>
        <dbReference type="EMBL" id="MBB3916009.1"/>
    </source>
</evidence>
<sequence length="1278" mass="141090">MFDVDPAQIQSLSSLQLVGLLRRLLHAEALASELELGNISVPLQITVADGGEDGSIRWEGGRESTHYLPSRINVFQAKATKMGKAAWKKECWVKSTQAKNATRVLTPALTSLTAEGGSYLGFTSEAITGDKQKECIKAIEDGIREAGGDPDVLKAIKIYGANEIAAWSERHPAVAIWLAEQAHLQSLAGYRTIESWGMLDDFVRNSYAPDPDKRYAIGSEVARDRENADNRTTSDVAWRRILEHVATAGSLVRIVGASGLGKSRFVHQSLKASSSQLDAIFRNSAVFADYRVVSATVLPTATRLAERGLPTLLIVDECPRDAAMKLAEIASSAGSALRVVTLDTDDRPLEGDTVLHVALSPSGGDLVEAIVRAKNSSIDAVSIERLRQMCGGFPRFAVLAAGNPSLSPSDFESADDVVDRILQGTSITGDAELRALQSLSVFERVLIEGGSGGSPMDEVATTLGRMSGDEMYEHLAKARQHDLVGLYAGAFSAQPVPIAVNMASRRLKVIRPSLLQHFLSTASDELVLSLLRRWKYLDNMQVVIEAATRFLTTDEQFATLDNFVSSRAMALLDALVHIVPDLVADALWHRLLKNDERLPQIDQSACSHLVAALSKLVFRSRSFGIAARLLMRLAASQKDGLGNSAGEVFQQLFQLQLSGTEASPSQRFGILDEGLERDDEATRLICVDALARVFSRNFIRFGDTGQIGSGPRLKDWSPKTYGEVNDFYREGIERLVEIRRRHSELAERSERILAGAARLLLSTGIHQEYAACLLEIAREKRGWPEALEGVGDWLYFDRKNAPIEQGSFVRELYTQLFPSEPIDRAILFTKFWRTDIRDPDADYAVDRDFDYSERQARAVAVEIASRPDQVVEAVVRITPLDLKSVHPFAEELGSKVEDRKGLFEAVLKIVEETGKGFPMLRGVLRGIDLNEHDLADTCFDEAKDRVPEKYRVDLYSALAMDERRLRALIADVRSGSVDPAQCVFLSYGRGFDRLDIADVAELLFELAEHGGDGAWAALEISMMYRHGSQPSPEHAAVMGKLLTNSNVIGPATKGRRDAHIVDDLVQKIQGLIASDGELASGLAELVGRMVESDDYDIFSALDDAVRNVVALLREHAPLTVWSQVTQLYGSATPIERNRLKRLIGPSSERFDQSSDFMAGPLFGVPVEPIYEWADGDAGRPPLLVDFYPILEDEAATRWHPDLEIIASRYGDNSAFREALAKRMRPSSWSGSIVPLLEIYLAPLKTWFGHPVRSLAAWANEQYHHVERQIEIERDLEKQ</sequence>
<evidence type="ECO:0000313" key="4">
    <source>
        <dbReference type="Proteomes" id="UP000545490"/>
    </source>
</evidence>
<reference evidence="1 4" key="2">
    <citation type="submission" date="2020-08" db="EMBL/GenBank/DDBJ databases">
        <title>Genomic Encyclopedia of Type Strains, Phase IV (KMG-IV): sequencing the most valuable type-strain genomes for metagenomic binning, comparative biology and taxonomic classification.</title>
        <authorList>
            <person name="Goeker M."/>
        </authorList>
    </citation>
    <scope>NUCLEOTIDE SEQUENCE [LARGE SCALE GENOMIC DNA]</scope>
    <source>
        <strain evidence="1 4">DSM 19331</strain>
    </source>
</reference>
<dbReference type="EMBL" id="RJJU01000010">
    <property type="protein sequence ID" value="RUM11033.1"/>
    <property type="molecule type" value="Genomic_DNA"/>
</dbReference>
<dbReference type="Proteomes" id="UP000545490">
    <property type="component" value="Unassembled WGS sequence"/>
</dbReference>
<evidence type="ECO:0000313" key="3">
    <source>
        <dbReference type="Proteomes" id="UP000272004"/>
    </source>
</evidence>
<organism evidence="1 4">
    <name type="scientific">Rhizobium fabae</name>
    <dbReference type="NCBI Taxonomy" id="573179"/>
    <lineage>
        <taxon>Bacteria</taxon>
        <taxon>Pseudomonadati</taxon>
        <taxon>Pseudomonadota</taxon>
        <taxon>Alphaproteobacteria</taxon>
        <taxon>Hyphomicrobiales</taxon>
        <taxon>Rhizobiaceae</taxon>
        <taxon>Rhizobium/Agrobacterium group</taxon>
        <taxon>Rhizobium</taxon>
    </lineage>
</organism>
<protein>
    <submittedName>
        <fullName evidence="1">Uncharacterized protein</fullName>
    </submittedName>
</protein>
<dbReference type="Proteomes" id="UP000272004">
    <property type="component" value="Unassembled WGS sequence"/>
</dbReference>
<keyword evidence="3" id="KW-1185">Reference proteome</keyword>
<name>A0A7W6FJM2_9HYPH</name>
<comment type="caution">
    <text evidence="1">The sequence shown here is derived from an EMBL/GenBank/DDBJ whole genome shotgun (WGS) entry which is preliminary data.</text>
</comment>
<gene>
    <name evidence="2" type="ORF">EFB14_19290</name>
    <name evidence="1" type="ORF">GGQ65_003309</name>
</gene>
<dbReference type="EMBL" id="JACIDG010000008">
    <property type="protein sequence ID" value="MBB3916009.1"/>
    <property type="molecule type" value="Genomic_DNA"/>
</dbReference>
<dbReference type="RefSeq" id="WP_126828066.1">
    <property type="nucleotide sequence ID" value="NZ_JACIDG010000008.1"/>
</dbReference>
<evidence type="ECO:0000313" key="2">
    <source>
        <dbReference type="EMBL" id="RUM11033.1"/>
    </source>
</evidence>
<accession>A0A7W6FJM2</accession>
<reference evidence="2 3" key="1">
    <citation type="submission" date="2018-11" db="EMBL/GenBank/DDBJ databases">
        <authorList>
            <person name="Huo Y."/>
        </authorList>
    </citation>
    <scope>NUCLEOTIDE SEQUENCE [LARGE SCALE GENOMIC DNA]</scope>
    <source>
        <strain evidence="2 3">CCBAU 33202</strain>
    </source>
</reference>
<dbReference type="AlphaFoldDB" id="A0A7W6FJM2"/>
<proteinExistence type="predicted"/>